<keyword evidence="6 8" id="KW-0472">Membrane</keyword>
<feature type="transmembrane region" description="Helical" evidence="8">
    <location>
        <begin position="23"/>
        <end position="50"/>
    </location>
</feature>
<feature type="domain" description="ABC transporter" evidence="9">
    <location>
        <begin position="335"/>
        <end position="571"/>
    </location>
</feature>
<keyword evidence="3" id="KW-0547">Nucleotide-binding</keyword>
<dbReference type="SUPFAM" id="SSF90123">
    <property type="entry name" value="ABC transporter transmembrane region"/>
    <property type="match status" value="1"/>
</dbReference>
<dbReference type="Proteomes" id="UP000634455">
    <property type="component" value="Unassembled WGS sequence"/>
</dbReference>
<feature type="domain" description="ABC transmembrane type-1" evidence="10">
    <location>
        <begin position="26"/>
        <end position="304"/>
    </location>
</feature>
<evidence type="ECO:0000313" key="11">
    <source>
        <dbReference type="EMBL" id="GHA59371.1"/>
    </source>
</evidence>
<dbReference type="SUPFAM" id="SSF52540">
    <property type="entry name" value="P-loop containing nucleoside triphosphate hydrolases"/>
    <property type="match status" value="1"/>
</dbReference>
<evidence type="ECO:0000256" key="7">
    <source>
        <dbReference type="SAM" id="MobiDB-lite"/>
    </source>
</evidence>
<protein>
    <submittedName>
        <fullName evidence="11">Protease/lipase ABC transporter permease/ATP-binding protein</fullName>
    </submittedName>
</protein>
<reference evidence="12" key="1">
    <citation type="journal article" date="2019" name="Int. J. Syst. Evol. Microbiol.">
        <title>The Global Catalogue of Microorganisms (GCM) 10K type strain sequencing project: providing services to taxonomists for standard genome sequencing and annotation.</title>
        <authorList>
            <consortium name="The Broad Institute Genomics Platform"/>
            <consortium name="The Broad Institute Genome Sequencing Center for Infectious Disease"/>
            <person name="Wu L."/>
            <person name="Ma J."/>
        </authorList>
    </citation>
    <scope>NUCLEOTIDE SEQUENCE [LARGE SCALE GENOMIC DNA]</scope>
    <source>
        <strain evidence="12">KCTC 32465</strain>
    </source>
</reference>
<accession>A0ABQ3D816</accession>
<dbReference type="Pfam" id="PF00005">
    <property type="entry name" value="ABC_tran"/>
    <property type="match status" value="1"/>
</dbReference>
<dbReference type="PANTHER" id="PTHR43394:SF1">
    <property type="entry name" value="ATP-BINDING CASSETTE SUB-FAMILY B MEMBER 10, MITOCHONDRIAL"/>
    <property type="match status" value="1"/>
</dbReference>
<dbReference type="InterPro" id="IPR027417">
    <property type="entry name" value="P-loop_NTPase"/>
</dbReference>
<keyword evidence="11" id="KW-0645">Protease</keyword>
<dbReference type="PANTHER" id="PTHR43394">
    <property type="entry name" value="ATP-DEPENDENT PERMEASE MDL1, MITOCHONDRIAL"/>
    <property type="match status" value="1"/>
</dbReference>
<evidence type="ECO:0000256" key="6">
    <source>
        <dbReference type="ARBA" id="ARBA00023136"/>
    </source>
</evidence>
<keyword evidence="5 8" id="KW-1133">Transmembrane helix</keyword>
<evidence type="ECO:0000313" key="12">
    <source>
        <dbReference type="Proteomes" id="UP000634455"/>
    </source>
</evidence>
<dbReference type="InterPro" id="IPR036640">
    <property type="entry name" value="ABC1_TM_sf"/>
</dbReference>
<feature type="transmembrane region" description="Helical" evidence="8">
    <location>
        <begin position="62"/>
        <end position="82"/>
    </location>
</feature>
<dbReference type="InterPro" id="IPR003593">
    <property type="entry name" value="AAA+_ATPase"/>
</dbReference>
<comment type="subcellular location">
    <subcellularLocation>
        <location evidence="1">Cell membrane</location>
        <topology evidence="1">Multi-pass membrane protein</topology>
    </subcellularLocation>
</comment>
<dbReference type="GO" id="GO:0006508">
    <property type="term" value="P:proteolysis"/>
    <property type="evidence" value="ECO:0007669"/>
    <property type="project" value="UniProtKB-KW"/>
</dbReference>
<feature type="region of interest" description="Disordered" evidence="7">
    <location>
        <begin position="569"/>
        <end position="609"/>
    </location>
</feature>
<dbReference type="InterPro" id="IPR010128">
    <property type="entry name" value="ATPase_T1SS_PrtD-like"/>
</dbReference>
<dbReference type="Gene3D" id="3.40.50.300">
    <property type="entry name" value="P-loop containing nucleotide triphosphate hydrolases"/>
    <property type="match status" value="1"/>
</dbReference>
<evidence type="ECO:0000256" key="1">
    <source>
        <dbReference type="ARBA" id="ARBA00004651"/>
    </source>
</evidence>
<evidence type="ECO:0000256" key="8">
    <source>
        <dbReference type="SAM" id="Phobius"/>
    </source>
</evidence>
<comment type="caution">
    <text evidence="11">The sequence shown here is derived from an EMBL/GenBank/DDBJ whole genome shotgun (WGS) entry which is preliminary data.</text>
</comment>
<name>A0ABQ3D816_9RHOB</name>
<dbReference type="GO" id="GO:0008233">
    <property type="term" value="F:peptidase activity"/>
    <property type="evidence" value="ECO:0007669"/>
    <property type="project" value="UniProtKB-KW"/>
</dbReference>
<evidence type="ECO:0000256" key="4">
    <source>
        <dbReference type="ARBA" id="ARBA00022840"/>
    </source>
</evidence>
<dbReference type="PROSITE" id="PS00211">
    <property type="entry name" value="ABC_TRANSPORTER_1"/>
    <property type="match status" value="1"/>
</dbReference>
<evidence type="ECO:0000256" key="5">
    <source>
        <dbReference type="ARBA" id="ARBA00022989"/>
    </source>
</evidence>
<evidence type="ECO:0000259" key="10">
    <source>
        <dbReference type="PROSITE" id="PS50929"/>
    </source>
</evidence>
<dbReference type="Gene3D" id="1.20.1560.10">
    <property type="entry name" value="ABC transporter type 1, transmembrane domain"/>
    <property type="match status" value="1"/>
</dbReference>
<dbReference type="Pfam" id="PF00664">
    <property type="entry name" value="ABC_membrane"/>
    <property type="match status" value="1"/>
</dbReference>
<dbReference type="RefSeq" id="WP_189641186.1">
    <property type="nucleotide sequence ID" value="NZ_BMZF01000009.1"/>
</dbReference>
<keyword evidence="4" id="KW-0067">ATP-binding</keyword>
<proteinExistence type="predicted"/>
<feature type="compositionally biased region" description="Basic and acidic residues" evidence="7">
    <location>
        <begin position="579"/>
        <end position="592"/>
    </location>
</feature>
<dbReference type="InterPro" id="IPR017871">
    <property type="entry name" value="ABC_transporter-like_CS"/>
</dbReference>
<dbReference type="InterPro" id="IPR011527">
    <property type="entry name" value="ABC1_TM_dom"/>
</dbReference>
<gene>
    <name evidence="11" type="ORF">GCM10008927_26150</name>
</gene>
<dbReference type="PROSITE" id="PS50929">
    <property type="entry name" value="ABC_TM1F"/>
    <property type="match status" value="1"/>
</dbReference>
<dbReference type="PROSITE" id="PS50893">
    <property type="entry name" value="ABC_TRANSPORTER_2"/>
    <property type="match status" value="1"/>
</dbReference>
<evidence type="ECO:0000259" key="9">
    <source>
        <dbReference type="PROSITE" id="PS50893"/>
    </source>
</evidence>
<keyword evidence="2 8" id="KW-0812">Transmembrane</keyword>
<evidence type="ECO:0000256" key="3">
    <source>
        <dbReference type="ARBA" id="ARBA00022741"/>
    </source>
</evidence>
<keyword evidence="12" id="KW-1185">Reference proteome</keyword>
<dbReference type="CDD" id="cd03246">
    <property type="entry name" value="ABCC_Protease_Secretion"/>
    <property type="match status" value="1"/>
</dbReference>
<dbReference type="InterPro" id="IPR003439">
    <property type="entry name" value="ABC_transporter-like_ATP-bd"/>
</dbReference>
<feature type="transmembrane region" description="Helical" evidence="8">
    <location>
        <begin position="163"/>
        <end position="182"/>
    </location>
</feature>
<dbReference type="NCBIfam" id="TIGR01842">
    <property type="entry name" value="type_I_sec_PrtD"/>
    <property type="match status" value="1"/>
</dbReference>
<dbReference type="EMBL" id="BMZF01000009">
    <property type="protein sequence ID" value="GHA59371.1"/>
    <property type="molecule type" value="Genomic_DNA"/>
</dbReference>
<organism evidence="11 12">
    <name type="scientific">Paramylibacter ulvae</name>
    <dbReference type="NCBI Taxonomy" id="1651968"/>
    <lineage>
        <taxon>Bacteria</taxon>
        <taxon>Pseudomonadati</taxon>
        <taxon>Pseudomonadota</taxon>
        <taxon>Alphaproteobacteria</taxon>
        <taxon>Rhodobacterales</taxon>
        <taxon>Paracoccaceae</taxon>
        <taxon>Paramylibacter</taxon>
    </lineage>
</organism>
<dbReference type="SMART" id="SM00382">
    <property type="entry name" value="AAA"/>
    <property type="match status" value="1"/>
</dbReference>
<sequence>MVEKNIYPTGLNELRSVRRESRILFLTVGVFSVFVNLLMLTGPLFMLQVYDRVLGSRSEETLTALMVLVVVLYVLMGVLDWARGRVLGRVAARFQSRLDARVFDAVLKSAKVPEQQGVPKTGLRDLSYVQRFLSSPALFAICDIPWTPIFAAAIFLFHPWLGILAMSGGALLIAMTVINQLVTKKGVIESQQQAAIADHFAEAVREDAESVEGLGMRDAVLTRWKKSRDAALKSSISSSDLTGFFTSFSKSFRLLLQSAMLGLGAYLVLQGEMTPGAMIAGSILMGRALAPIELAIGQWPLVLQAKDGWHNLSRLLQTVPVQQARTILPVPKAMLEAQNLTVFPPGEREPSLRMVSFRVQPGQAMGVIGPSAAGKSSLARVITGIWPPSSGKIRLDGAALDQYEPDTLGQYIGYLPQNVTLFNATIAENIARMSVAPDDAKVIEAAQKAGAHEMILQQPDGYNTVLSAFGGKLSGGQRQRLGLARALYGDPVLLVLDEPNSNLDSVGSDALNNAIHQMKRNGKSVIIMAHRPAAIAECDTLLILEGGTPKAFGPRDEVLKANVQNANQIAQGLARPRSAKPEKPQSPREYKKIKPMILSDALNKEPKDD</sequence>
<dbReference type="InterPro" id="IPR039421">
    <property type="entry name" value="Type_1_exporter"/>
</dbReference>
<evidence type="ECO:0000256" key="2">
    <source>
        <dbReference type="ARBA" id="ARBA00022692"/>
    </source>
</evidence>
<keyword evidence="11" id="KW-0378">Hydrolase</keyword>